<proteinExistence type="predicted"/>
<dbReference type="NCBIfam" id="TIGR02595">
    <property type="entry name" value="PEP_CTERM"/>
    <property type="match status" value="1"/>
</dbReference>
<comment type="caution">
    <text evidence="2">The sequence shown here is derived from an EMBL/GenBank/DDBJ whole genome shotgun (WGS) entry which is preliminary data.</text>
</comment>
<sequence>MNPFGGFMQSFQNVLTLTSTTVLGFLVLNIAPAPAHAIGVGGEVLPPDAVVNGYSLTDAAEAITLWQDTYDPIYLPDFPFQLLSFASFDYTVAPNTYLFLPISSSNNSPPIIGDFPSTLAEAIPYTFGPEQIGGSFQITVDGQTTDIGPAYLTGPFKMALPNGGNTTFTLSAFLTPLAPGTHTVGFQGSLDGQAFRDYWTGLGETCDDPCLSFNFAYNVTAVPEPATMAGLALAGAGLGVLRRKKQKSVE</sequence>
<gene>
    <name evidence="2" type="ORF">ENR64_08340</name>
</gene>
<protein>
    <submittedName>
        <fullName evidence="2">PEP-CTERM sorting domain-containing protein</fullName>
    </submittedName>
</protein>
<dbReference type="EMBL" id="DSRU01000110">
    <property type="protein sequence ID" value="HFM97765.1"/>
    <property type="molecule type" value="Genomic_DNA"/>
</dbReference>
<dbReference type="Pfam" id="PF07589">
    <property type="entry name" value="PEP-CTERM"/>
    <property type="match status" value="1"/>
</dbReference>
<accession>A0A7C3KE76</accession>
<feature type="domain" description="Ice-binding protein C-terminal" evidence="1">
    <location>
        <begin position="221"/>
        <end position="243"/>
    </location>
</feature>
<organism evidence="2">
    <name type="scientific">Oscillatoriales cyanobacterium SpSt-418</name>
    <dbReference type="NCBI Taxonomy" id="2282169"/>
    <lineage>
        <taxon>Bacteria</taxon>
        <taxon>Bacillati</taxon>
        <taxon>Cyanobacteriota</taxon>
        <taxon>Cyanophyceae</taxon>
        <taxon>Oscillatoriophycideae</taxon>
        <taxon>Oscillatoriales</taxon>
    </lineage>
</organism>
<evidence type="ECO:0000313" key="2">
    <source>
        <dbReference type="EMBL" id="HFM97765.1"/>
    </source>
</evidence>
<reference evidence="2" key="1">
    <citation type="journal article" date="2020" name="mSystems">
        <title>Genome- and Community-Level Interaction Insights into Carbon Utilization and Element Cycling Functions of Hydrothermarchaeota in Hydrothermal Sediment.</title>
        <authorList>
            <person name="Zhou Z."/>
            <person name="Liu Y."/>
            <person name="Xu W."/>
            <person name="Pan J."/>
            <person name="Luo Z.H."/>
            <person name="Li M."/>
        </authorList>
    </citation>
    <scope>NUCLEOTIDE SEQUENCE [LARGE SCALE GENOMIC DNA]</scope>
    <source>
        <strain evidence="2">SpSt-418</strain>
    </source>
</reference>
<dbReference type="InterPro" id="IPR013424">
    <property type="entry name" value="Ice-binding_C"/>
</dbReference>
<evidence type="ECO:0000259" key="1">
    <source>
        <dbReference type="Pfam" id="PF07589"/>
    </source>
</evidence>
<dbReference type="AlphaFoldDB" id="A0A7C3KE76"/>
<name>A0A7C3KE76_9CYAN</name>